<evidence type="ECO:0000313" key="5">
    <source>
        <dbReference type="Proteomes" id="UP000094389"/>
    </source>
</evidence>
<feature type="compositionally biased region" description="Basic and acidic residues" evidence="1">
    <location>
        <begin position="149"/>
        <end position="158"/>
    </location>
</feature>
<dbReference type="GO" id="GO:0006338">
    <property type="term" value="P:chromatin remodeling"/>
    <property type="evidence" value="ECO:0007669"/>
    <property type="project" value="InterPro"/>
</dbReference>
<accession>A0A0H5C2V1</accession>
<reference evidence="3 5" key="3">
    <citation type="journal article" date="2016" name="Proc. Natl. Acad. Sci. U.S.A.">
        <title>Comparative genomics of biotechnologically important yeasts.</title>
        <authorList>
            <person name="Riley R."/>
            <person name="Haridas S."/>
            <person name="Wolfe K.H."/>
            <person name="Lopes M.R."/>
            <person name="Hittinger C.T."/>
            <person name="Goeker M."/>
            <person name="Salamov A.A."/>
            <person name="Wisecaver J.H."/>
            <person name="Long T.M."/>
            <person name="Calvey C.H."/>
            <person name="Aerts A.L."/>
            <person name="Barry K.W."/>
            <person name="Choi C."/>
            <person name="Clum A."/>
            <person name="Coughlan A.Y."/>
            <person name="Deshpande S."/>
            <person name="Douglass A.P."/>
            <person name="Hanson S.J."/>
            <person name="Klenk H.-P."/>
            <person name="LaButti K.M."/>
            <person name="Lapidus A."/>
            <person name="Lindquist E.A."/>
            <person name="Lipzen A.M."/>
            <person name="Meier-Kolthoff J.P."/>
            <person name="Ohm R.A."/>
            <person name="Otillar R.P."/>
            <person name="Pangilinan J.L."/>
            <person name="Peng Y."/>
            <person name="Rokas A."/>
            <person name="Rosa C.A."/>
            <person name="Scheuner C."/>
            <person name="Sibirny A.A."/>
            <person name="Slot J.C."/>
            <person name="Stielow J.B."/>
            <person name="Sun H."/>
            <person name="Kurtzman C.P."/>
            <person name="Blackwell M."/>
            <person name="Grigoriev I.V."/>
            <person name="Jeffries T.W."/>
        </authorList>
    </citation>
    <scope>NUCLEOTIDE SEQUENCE [LARGE SCALE GENOMIC DNA]</scope>
    <source>
        <strain evidence="5">ATCC 18201 / CBS 1600 / BCRC 20928 / JCM 3617 / NBRC 0987 / NRRL Y-1542</strain>
        <strain evidence="3">NRRL Y-1542</strain>
    </source>
</reference>
<feature type="region of interest" description="Disordered" evidence="1">
    <location>
        <begin position="28"/>
        <end position="80"/>
    </location>
</feature>
<proteinExistence type="predicted"/>
<feature type="compositionally biased region" description="Polar residues" evidence="1">
    <location>
        <begin position="59"/>
        <end position="80"/>
    </location>
</feature>
<accession>A0A1E4S015</accession>
<dbReference type="RefSeq" id="XP_020069881.1">
    <property type="nucleotide sequence ID" value="XM_020212033.1"/>
</dbReference>
<dbReference type="OMA" id="GMGSKDI"/>
<evidence type="ECO:0000313" key="4">
    <source>
        <dbReference type="Proteomes" id="UP000038830"/>
    </source>
</evidence>
<organism evidence="2 4">
    <name type="scientific">Cyberlindnera jadinii (strain ATCC 18201 / CBS 1600 / BCRC 20928 / JCM 3617 / NBRC 0987 / NRRL Y-1542)</name>
    <name type="common">Torula yeast</name>
    <name type="synonym">Candida utilis</name>
    <dbReference type="NCBI Taxonomy" id="983966"/>
    <lineage>
        <taxon>Eukaryota</taxon>
        <taxon>Fungi</taxon>
        <taxon>Dikarya</taxon>
        <taxon>Ascomycota</taxon>
        <taxon>Saccharomycotina</taxon>
        <taxon>Saccharomycetes</taxon>
        <taxon>Phaffomycetales</taxon>
        <taxon>Phaffomycetaceae</taxon>
        <taxon>Cyberlindnera</taxon>
    </lineage>
</organism>
<dbReference type="Proteomes" id="UP000094389">
    <property type="component" value="Unassembled WGS sequence"/>
</dbReference>
<dbReference type="GeneID" id="30986429"/>
<dbReference type="EMBL" id="CDQK01000003">
    <property type="protein sequence ID" value="CEP22136.1"/>
    <property type="molecule type" value="Genomic_DNA"/>
</dbReference>
<gene>
    <name evidence="2" type="ORF">BN1211_2412</name>
    <name evidence="3" type="ORF">CYBJADRAFT_102426</name>
</gene>
<name>A0A0H5C2V1_CYBJN</name>
<dbReference type="PANTHER" id="PTHR28061:SF1">
    <property type="entry name" value="INO80 COMPLEX SUBUNIT 4"/>
    <property type="match status" value="1"/>
</dbReference>
<reference evidence="4" key="2">
    <citation type="journal article" date="2015" name="J. Biotechnol.">
        <title>The structure of the Cyberlindnera jadinii genome and its relation to Candida utilis analyzed by the occurrence of single nucleotide polymorphisms.</title>
        <authorList>
            <person name="Rupp O."/>
            <person name="Brinkrolf K."/>
            <person name="Buerth C."/>
            <person name="Kunigo M."/>
            <person name="Schneider J."/>
            <person name="Jaenicke S."/>
            <person name="Goesmann A."/>
            <person name="Puehler A."/>
            <person name="Jaeger K.-E."/>
            <person name="Ernst J.F."/>
        </authorList>
    </citation>
    <scope>NUCLEOTIDE SEQUENCE [LARGE SCALE GENOMIC DNA]</scope>
    <source>
        <strain evidence="4">ATCC 18201 / CBS 1600 / BCRC 20928 / JCM 3617 / NBRC 0987 / NRRL Y-1542</strain>
    </source>
</reference>
<feature type="compositionally biased region" description="Polar residues" evidence="1">
    <location>
        <begin position="168"/>
        <end position="183"/>
    </location>
</feature>
<dbReference type="EMBL" id="KV453933">
    <property type="protein sequence ID" value="ODV72842.1"/>
    <property type="molecule type" value="Genomic_DNA"/>
</dbReference>
<protein>
    <submittedName>
        <fullName evidence="2">Uncharacterized protein</fullName>
    </submittedName>
</protein>
<dbReference type="Proteomes" id="UP000038830">
    <property type="component" value="Unassembled WGS sequence"/>
</dbReference>
<keyword evidence="5" id="KW-1185">Reference proteome</keyword>
<dbReference type="OrthoDB" id="3981261at2759"/>
<evidence type="ECO:0000313" key="2">
    <source>
        <dbReference type="EMBL" id="CEP22136.1"/>
    </source>
</evidence>
<evidence type="ECO:0000256" key="1">
    <source>
        <dbReference type="SAM" id="MobiDB-lite"/>
    </source>
</evidence>
<feature type="region of interest" description="Disordered" evidence="1">
    <location>
        <begin position="149"/>
        <end position="183"/>
    </location>
</feature>
<dbReference type="AlphaFoldDB" id="A0A0H5C2V1"/>
<dbReference type="Pfam" id="PF08193">
    <property type="entry name" value="INO80_Ies4"/>
    <property type="match status" value="1"/>
</dbReference>
<sequence length="183" mass="20176">MAVKKNKELFVTLKLSSEVLGELSGADFNKANEDQGETPKLKVKLNPNVKRQPLPSPTPELSTVEGTPSSIPQSASKTSLSKVLNADDLKLDKSGKPVRKWVKKPLEIQSFTGYFMNYDTWTGLRRADDDTVEEHKPLKIQIKLNNKNLDLKSVDSRDQSPMPDDASSVVSTPEGSRLSTPAL</sequence>
<dbReference type="PANTHER" id="PTHR28061">
    <property type="entry name" value="INO EIGHTY SUBUNIT 4"/>
    <property type="match status" value="1"/>
</dbReference>
<dbReference type="InterPro" id="IPR013175">
    <property type="entry name" value="INO80_su_Ies4"/>
</dbReference>
<feature type="compositionally biased region" description="Basic and acidic residues" evidence="1">
    <location>
        <begin position="30"/>
        <end position="40"/>
    </location>
</feature>
<evidence type="ECO:0000313" key="3">
    <source>
        <dbReference type="EMBL" id="ODV72842.1"/>
    </source>
</evidence>
<reference evidence="2" key="1">
    <citation type="submission" date="2014-12" db="EMBL/GenBank/DDBJ databases">
        <authorList>
            <person name="Jaenicke S."/>
        </authorList>
    </citation>
    <scope>NUCLEOTIDE SEQUENCE [LARGE SCALE GENOMIC DNA]</scope>
    <source>
        <strain evidence="2">CBS1600</strain>
    </source>
</reference>
<dbReference type="GO" id="GO:0031011">
    <property type="term" value="C:Ino80 complex"/>
    <property type="evidence" value="ECO:0007669"/>
    <property type="project" value="InterPro"/>
</dbReference>